<evidence type="ECO:0000313" key="1">
    <source>
        <dbReference type="EMBL" id="CAG7716703.1"/>
    </source>
</evidence>
<proteinExistence type="predicted"/>
<sequence length="42" mass="4503">MQSSIRSSFQISRSVHLSSVVNMPAKVGDQLPSVDLFEGNPG</sequence>
<gene>
    <name evidence="1" type="ORF">AFUS01_LOCUS6197</name>
</gene>
<comment type="caution">
    <text evidence="1">The sequence shown here is derived from an EMBL/GenBank/DDBJ whole genome shotgun (WGS) entry which is preliminary data.</text>
</comment>
<dbReference type="OrthoDB" id="27934at2759"/>
<dbReference type="EMBL" id="CAJVCH010040534">
    <property type="protein sequence ID" value="CAG7716703.1"/>
    <property type="molecule type" value="Genomic_DNA"/>
</dbReference>
<name>A0A8J2NP10_9HEXA</name>
<protein>
    <submittedName>
        <fullName evidence="1">Uncharacterized protein</fullName>
    </submittedName>
</protein>
<feature type="non-terminal residue" evidence="1">
    <location>
        <position position="1"/>
    </location>
</feature>
<keyword evidence="2" id="KW-1185">Reference proteome</keyword>
<organism evidence="1 2">
    <name type="scientific">Allacma fusca</name>
    <dbReference type="NCBI Taxonomy" id="39272"/>
    <lineage>
        <taxon>Eukaryota</taxon>
        <taxon>Metazoa</taxon>
        <taxon>Ecdysozoa</taxon>
        <taxon>Arthropoda</taxon>
        <taxon>Hexapoda</taxon>
        <taxon>Collembola</taxon>
        <taxon>Symphypleona</taxon>
        <taxon>Sminthuridae</taxon>
        <taxon>Allacma</taxon>
    </lineage>
</organism>
<dbReference type="Proteomes" id="UP000708208">
    <property type="component" value="Unassembled WGS sequence"/>
</dbReference>
<reference evidence="1" key="1">
    <citation type="submission" date="2021-06" db="EMBL/GenBank/DDBJ databases">
        <authorList>
            <person name="Hodson N. C."/>
            <person name="Mongue J. A."/>
            <person name="Jaron S. K."/>
        </authorList>
    </citation>
    <scope>NUCLEOTIDE SEQUENCE</scope>
</reference>
<evidence type="ECO:0000313" key="2">
    <source>
        <dbReference type="Proteomes" id="UP000708208"/>
    </source>
</evidence>
<dbReference type="AlphaFoldDB" id="A0A8J2NP10"/>
<accession>A0A8J2NP10</accession>